<dbReference type="AlphaFoldDB" id="A0A8H5GGX2"/>
<feature type="compositionally biased region" description="Acidic residues" evidence="1">
    <location>
        <begin position="587"/>
        <end position="613"/>
    </location>
</feature>
<feature type="region of interest" description="Disordered" evidence="1">
    <location>
        <begin position="582"/>
        <end position="613"/>
    </location>
</feature>
<dbReference type="OrthoDB" id="3236755at2759"/>
<evidence type="ECO:0008006" key="4">
    <source>
        <dbReference type="Google" id="ProtNLM"/>
    </source>
</evidence>
<dbReference type="SUPFAM" id="SSF53098">
    <property type="entry name" value="Ribonuclease H-like"/>
    <property type="match status" value="1"/>
</dbReference>
<proteinExistence type="predicted"/>
<name>A0A8H5GGX2_9AGAR</name>
<dbReference type="InterPro" id="IPR012337">
    <property type="entry name" value="RNaseH-like_sf"/>
</dbReference>
<protein>
    <recommendedName>
        <fullName evidence="4">DUF659 domain-containing protein</fullName>
    </recommendedName>
</protein>
<dbReference type="Proteomes" id="UP000559256">
    <property type="component" value="Unassembled WGS sequence"/>
</dbReference>
<reference evidence="2 3" key="1">
    <citation type="journal article" date="2020" name="ISME J.">
        <title>Uncovering the hidden diversity of litter-decomposition mechanisms in mushroom-forming fungi.</title>
        <authorList>
            <person name="Floudas D."/>
            <person name="Bentzer J."/>
            <person name="Ahren D."/>
            <person name="Johansson T."/>
            <person name="Persson P."/>
            <person name="Tunlid A."/>
        </authorList>
    </citation>
    <scope>NUCLEOTIDE SEQUENCE [LARGE SCALE GENOMIC DNA]</scope>
    <source>
        <strain evidence="2 3">CBS 291.85</strain>
    </source>
</reference>
<dbReference type="EMBL" id="JAACJM010000031">
    <property type="protein sequence ID" value="KAF5364737.1"/>
    <property type="molecule type" value="Genomic_DNA"/>
</dbReference>
<evidence type="ECO:0000313" key="2">
    <source>
        <dbReference type="EMBL" id="KAF5364737.1"/>
    </source>
</evidence>
<keyword evidence="3" id="KW-1185">Reference proteome</keyword>
<accession>A0A8H5GGX2</accession>
<organism evidence="2 3">
    <name type="scientific">Tetrapyrgos nigripes</name>
    <dbReference type="NCBI Taxonomy" id="182062"/>
    <lineage>
        <taxon>Eukaryota</taxon>
        <taxon>Fungi</taxon>
        <taxon>Dikarya</taxon>
        <taxon>Basidiomycota</taxon>
        <taxon>Agaricomycotina</taxon>
        <taxon>Agaricomycetes</taxon>
        <taxon>Agaricomycetidae</taxon>
        <taxon>Agaricales</taxon>
        <taxon>Marasmiineae</taxon>
        <taxon>Marasmiaceae</taxon>
        <taxon>Tetrapyrgos</taxon>
    </lineage>
</organism>
<evidence type="ECO:0000313" key="3">
    <source>
        <dbReference type="Proteomes" id="UP000559256"/>
    </source>
</evidence>
<comment type="caution">
    <text evidence="2">The sequence shown here is derived from an EMBL/GenBank/DDBJ whole genome shotgun (WGS) entry which is preliminary data.</text>
</comment>
<evidence type="ECO:0000256" key="1">
    <source>
        <dbReference type="SAM" id="MobiDB-lite"/>
    </source>
</evidence>
<sequence length="680" mass="77097">MKERALKHAIQCPLISPDLKVEVQRIMVDRAPSSVVEKLQTERNTPAANEPALKTGTLDREVRLGRKERLIKRKAVLDLGVTKLFCVGNFAGLVANLPVWRELWMDATPDYTPPTRNMLLDDLIPSEAAKIISNNTALLKKERNLTISFDGGTRHRKSHWTVHISEQNRSVHLMEVNNATNKRHTKEWVRDLALRWMREIGETQFCAVVSDSTGNTLGACLLLANAIPTLLALADICHHCNNTSKDIVKIAYFAKAVKVVRATLQKFHQSNHASFLLDRANKAQLQKEYASIFQSSPTRASQDFEFVLKHLIDIGMPLARALACLEANDANPADVFLYWHALIFEIERTVTNKKSEYPKEVQDEILSILDYRHNQLFIQGGRLYNAVYLATAYLNPVYLRSQLFRNNDPDPTQPLDEKVYPPLQGIRHHKIFWPVAHFLFEVACNEVKHGSNKFFTKWVEYGKEFSERFRDELQAYAQSSFPFNAPIDNDVSTEGLIRWWQSTIGEEAQILPYVAIKLVSIRVNSMADERTGSTLTWMTPALRNRMSVEAMGARTVVKQHYSQSKPCSKRVKFCDIKKDFEDPDTRIDEEDDSWLDEQEADPADPDADGENDSDTIIDEYVGVARSFITAANIVNLDAFEIVSLLKDSAIQKASPVKTAEVGPKGSRSSEFVLWPGTKQV</sequence>
<gene>
    <name evidence="2" type="ORF">D9758_009368</name>
</gene>